<dbReference type="UniPathway" id="UPA00845"/>
<dbReference type="InterPro" id="IPR002495">
    <property type="entry name" value="Glyco_trans_8"/>
</dbReference>
<evidence type="ECO:0000313" key="5">
    <source>
        <dbReference type="EMBL" id="CAA7402453.1"/>
    </source>
</evidence>
<dbReference type="GO" id="GO:0045489">
    <property type="term" value="P:pectin biosynthetic process"/>
    <property type="evidence" value="ECO:0007669"/>
    <property type="project" value="UniProtKB-UniPathway"/>
</dbReference>
<dbReference type="Pfam" id="PF01501">
    <property type="entry name" value="Glyco_transf_8"/>
    <property type="match status" value="1"/>
</dbReference>
<keyword evidence="4" id="KW-0472">Membrane</keyword>
<comment type="similarity">
    <text evidence="2 4">Belongs to the glycosyltransferase 8 family.</text>
</comment>
<dbReference type="SUPFAM" id="SSF53448">
    <property type="entry name" value="Nucleotide-diphospho-sugar transferases"/>
    <property type="match status" value="1"/>
</dbReference>
<dbReference type="PANTHER" id="PTHR32116:SF30">
    <property type="entry name" value="GALACTURONOSYLTRANSFERASE 15-RELATED"/>
    <property type="match status" value="1"/>
</dbReference>
<evidence type="ECO:0000313" key="6">
    <source>
        <dbReference type="Proteomes" id="UP000663760"/>
    </source>
</evidence>
<keyword evidence="4" id="KW-0333">Golgi apparatus</keyword>
<dbReference type="InterPro" id="IPR029993">
    <property type="entry name" value="GAUT"/>
</dbReference>
<evidence type="ECO:0000256" key="4">
    <source>
        <dbReference type="RuleBase" id="RU362027"/>
    </source>
</evidence>
<organism evidence="5 6">
    <name type="scientific">Spirodela intermedia</name>
    <name type="common">Intermediate duckweed</name>
    <dbReference type="NCBI Taxonomy" id="51605"/>
    <lineage>
        <taxon>Eukaryota</taxon>
        <taxon>Viridiplantae</taxon>
        <taxon>Streptophyta</taxon>
        <taxon>Embryophyta</taxon>
        <taxon>Tracheophyta</taxon>
        <taxon>Spermatophyta</taxon>
        <taxon>Magnoliopsida</taxon>
        <taxon>Liliopsida</taxon>
        <taxon>Araceae</taxon>
        <taxon>Lemnoideae</taxon>
        <taxon>Spirodela</taxon>
    </lineage>
</organism>
<comment type="pathway">
    <text evidence="1 4">Glycan metabolism; pectin biosynthesis.</text>
</comment>
<comment type="subcellular location">
    <subcellularLocation>
        <location evidence="4">Golgi apparatus membrane</location>
        <topology evidence="4">Single-pass type II membrane protein</topology>
    </subcellularLocation>
</comment>
<feature type="transmembrane region" description="Helical" evidence="4">
    <location>
        <begin position="35"/>
        <end position="56"/>
    </location>
</feature>
<dbReference type="Gene3D" id="3.90.550.10">
    <property type="entry name" value="Spore Coat Polysaccharide Biosynthesis Protein SpsA, Chain A"/>
    <property type="match status" value="1"/>
</dbReference>
<dbReference type="GO" id="GO:0071555">
    <property type="term" value="P:cell wall organization"/>
    <property type="evidence" value="ECO:0007669"/>
    <property type="project" value="UniProtKB-KW"/>
</dbReference>
<dbReference type="EC" id="2.4.1.-" evidence="4"/>
<name>A0A7I8KXC0_SPIIN</name>
<dbReference type="PANTHER" id="PTHR32116">
    <property type="entry name" value="GALACTURONOSYLTRANSFERASE 4-RELATED"/>
    <property type="match status" value="1"/>
</dbReference>
<dbReference type="EMBL" id="LR746272">
    <property type="protein sequence ID" value="CAA7402453.1"/>
    <property type="molecule type" value="Genomic_DNA"/>
</dbReference>
<protein>
    <recommendedName>
        <fullName evidence="4">Hexosyltransferase</fullName>
        <ecNumber evidence="4">2.4.1.-</ecNumber>
    </recommendedName>
</protein>
<evidence type="ECO:0000256" key="1">
    <source>
        <dbReference type="ARBA" id="ARBA00004877"/>
    </source>
</evidence>
<dbReference type="InterPro" id="IPR029044">
    <property type="entry name" value="Nucleotide-diphossugar_trans"/>
</dbReference>
<sequence length="497" mass="55439">MWLCALGRRVGASSRGARGSTAKTPRQRQYLQHRWFSYQSVLLAIVVLGALLPLLFTRASFLAMDGAAICCSIIFLEAEGADVEMNLVEAAPESFSGLVADSFSHPDQDIKTFALKTKATLLKMDHKVQLARLQESVFWRLASDGIPKSMHCLSLRLKEEYYINALARSPLPPPEYVSRLDNQSLVHIAVLTDNVLAASVVVSSTVKRSANPEDLVFHIVTDKKTYASMHSWFALNPVFPAVVVVKGLHQFDWPSHVGLAVLETVKLHQTTWEHVYHARDDRRIEALSSSPQSILTYLRIHLPELFPGLDKVIFLHDDTVVCRDLSPLWYLDLQGKVNGAVSTVKGNGDSCVGDTFGDYLNFSRTEISTQFDRHECAWIGGINVFDLKAWRQTNISKAYQHWLKLNLESGFLLWEAGTAPPALIAFEGHTHPIDPSWHLWGLGLRRPAGESLPSAAVLHFSGPAKPWLAVGFPELRNLWEEHVDYSNELVKSCAGVE</sequence>
<evidence type="ECO:0000256" key="3">
    <source>
        <dbReference type="ARBA" id="ARBA00022676"/>
    </source>
</evidence>
<dbReference type="OrthoDB" id="411524at2759"/>
<keyword evidence="3 4" id="KW-0808">Transferase</keyword>
<dbReference type="GO" id="GO:0000139">
    <property type="term" value="C:Golgi membrane"/>
    <property type="evidence" value="ECO:0007669"/>
    <property type="project" value="UniProtKB-SubCell"/>
</dbReference>
<accession>A0A7I8KXC0</accession>
<keyword evidence="6" id="KW-1185">Reference proteome</keyword>
<keyword evidence="4" id="KW-0961">Cell wall biogenesis/degradation</keyword>
<evidence type="ECO:0000256" key="2">
    <source>
        <dbReference type="ARBA" id="ARBA00006351"/>
    </source>
</evidence>
<proteinExistence type="inferred from homology"/>
<keyword evidence="4" id="KW-0812">Transmembrane</keyword>
<gene>
    <name evidence="5" type="ORF">SI8410_09013131</name>
</gene>
<dbReference type="AlphaFoldDB" id="A0A7I8KXC0"/>
<keyword evidence="4" id="KW-1133">Transmembrane helix</keyword>
<dbReference type="Proteomes" id="UP000663760">
    <property type="component" value="Chromosome 9"/>
</dbReference>
<dbReference type="GO" id="GO:0047262">
    <property type="term" value="F:polygalacturonate 4-alpha-galacturonosyltransferase activity"/>
    <property type="evidence" value="ECO:0007669"/>
    <property type="project" value="InterPro"/>
</dbReference>
<keyword evidence="3 4" id="KW-0328">Glycosyltransferase</keyword>
<reference evidence="5" key="1">
    <citation type="submission" date="2020-02" db="EMBL/GenBank/DDBJ databases">
        <authorList>
            <person name="Scholz U."/>
            <person name="Mascher M."/>
            <person name="Fiebig A."/>
        </authorList>
    </citation>
    <scope>NUCLEOTIDE SEQUENCE</scope>
</reference>